<evidence type="ECO:0000313" key="2">
    <source>
        <dbReference type="Proteomes" id="UP001177140"/>
    </source>
</evidence>
<accession>A0AA41SER8</accession>
<sequence>TLDLCSFCGMSTSTKQFLERDLDVNVALALKVQTDSYLHELLIARNIFKFWLLCLCRYEGLD</sequence>
<gene>
    <name evidence="1" type="ORF">MKW94_016359</name>
</gene>
<name>A0AA41SER8_PAPNU</name>
<comment type="caution">
    <text evidence="1">The sequence shown here is derived from an EMBL/GenBank/DDBJ whole genome shotgun (WGS) entry which is preliminary data.</text>
</comment>
<keyword evidence="2" id="KW-1185">Reference proteome</keyword>
<dbReference type="EMBL" id="JAJJMA010137417">
    <property type="protein sequence ID" value="MCL7033690.1"/>
    <property type="molecule type" value="Genomic_DNA"/>
</dbReference>
<dbReference type="Proteomes" id="UP001177140">
    <property type="component" value="Unassembled WGS sequence"/>
</dbReference>
<dbReference type="AlphaFoldDB" id="A0AA41SER8"/>
<proteinExistence type="predicted"/>
<reference evidence="1" key="1">
    <citation type="submission" date="2022-03" db="EMBL/GenBank/DDBJ databases">
        <title>A functionally conserved STORR gene fusion in Papaver species that diverged 16.8 million years ago.</title>
        <authorList>
            <person name="Catania T."/>
        </authorList>
    </citation>
    <scope>NUCLEOTIDE SEQUENCE</scope>
    <source>
        <strain evidence="1">S-191538</strain>
    </source>
</reference>
<evidence type="ECO:0000313" key="1">
    <source>
        <dbReference type="EMBL" id="MCL7033690.1"/>
    </source>
</evidence>
<organism evidence="1 2">
    <name type="scientific">Papaver nudicaule</name>
    <name type="common">Iceland poppy</name>
    <dbReference type="NCBI Taxonomy" id="74823"/>
    <lineage>
        <taxon>Eukaryota</taxon>
        <taxon>Viridiplantae</taxon>
        <taxon>Streptophyta</taxon>
        <taxon>Embryophyta</taxon>
        <taxon>Tracheophyta</taxon>
        <taxon>Spermatophyta</taxon>
        <taxon>Magnoliopsida</taxon>
        <taxon>Ranunculales</taxon>
        <taxon>Papaveraceae</taxon>
        <taxon>Papaveroideae</taxon>
        <taxon>Papaver</taxon>
    </lineage>
</organism>
<feature type="non-terminal residue" evidence="1">
    <location>
        <position position="1"/>
    </location>
</feature>
<protein>
    <submittedName>
        <fullName evidence="1">Uncharacterized protein</fullName>
    </submittedName>
</protein>